<comment type="caution">
    <text evidence="9">The sequence shown here is derived from an EMBL/GenBank/DDBJ whole genome shotgun (WGS) entry which is preliminary data.</text>
</comment>
<accession>A0AAD4MQ98</accession>
<evidence type="ECO:0000313" key="9">
    <source>
        <dbReference type="EMBL" id="KAI1703338.1"/>
    </source>
</evidence>
<evidence type="ECO:0000256" key="3">
    <source>
        <dbReference type="ARBA" id="ARBA00022692"/>
    </source>
</evidence>
<sequence length="810" mass="88388">MSNVTIPPHHRTHYVSTEGGIFSGKSLLNSPLALFLVQATIIITLSRLIHGVLYKFRQPRVIAEILGGICLGPSILGNIPHFTETLFPQHSLPMLSLISSFGLVLYMFLMGLELDTGILLKGIKRFTVISLAGIMLPGALGALVSYGLYEFLLDADKREATPFSSFLLFTFVALAITAFPVLARILTEKKLLSTTVGMMTISAAAIDDICAWVLLALTISIINAGDPFTAVYVLATIAAYALLLLVPGRILLKMAFDKFVGRGNRILTQFVLALIFAMVFLSAWTTEWIGVHAIFGAFLVGIIIPRVGGITMELTHKLEDVVSIAFLPLYFASSGLKTKMGLLNDWITVFFCVAVIVVACAGKIIGCTVAARWTGFPWREALSIGVLMNTKGLVELIVLNIGLDAGVINDRIFVVMVVMALVTTFMTSPIIAYIYPPKFQSRPVSMKKRIGSLSTMKLPDNHDERILLYLQNVDSIPLAANILQMFRLSLTPGKQMFLNGFKAFTDLDRSSNIMVSTQTERVIENDPTLRMFKFFGKLIGSWTQCFVAATNLQEIGMELDRVAAKQQCDVIIVPWQKESSGNDQRDVAVSILNDVCHNTVAIFVDRRPTGTGCLLSHAPFSGIVLPFVGTGTANDRAALHLALRLRKSANKDIPLMLIHLHIAHNKLDSPFLQAAKNLAEEEGGDVTFHAIKCNSPTGFKAALEKSLKSNTAETHDLVILGHMTMPVLLLNNKQNNGKAEEANPVTVQPKSPTSAVGLVRRFSQAAGFTTNLTDDERVFGSIGELIYNMDDGGPSLMIIHELNDPKNSAA</sequence>
<feature type="transmembrane region" description="Helical" evidence="7">
    <location>
        <begin position="228"/>
        <end position="246"/>
    </location>
</feature>
<dbReference type="InterPro" id="IPR038770">
    <property type="entry name" value="Na+/solute_symporter_sf"/>
</dbReference>
<feature type="transmembrane region" description="Helical" evidence="7">
    <location>
        <begin position="61"/>
        <end position="82"/>
    </location>
</feature>
<keyword evidence="6 7" id="KW-0472">Membrane</keyword>
<evidence type="ECO:0000256" key="6">
    <source>
        <dbReference type="ARBA" id="ARBA00023136"/>
    </source>
</evidence>
<dbReference type="Gene3D" id="1.20.1530.20">
    <property type="match status" value="1"/>
</dbReference>
<feature type="transmembrane region" description="Helical" evidence="7">
    <location>
        <begin position="126"/>
        <end position="146"/>
    </location>
</feature>
<dbReference type="PANTHER" id="PTHR32468:SF0">
    <property type="entry name" value="K(+)_H(+) ANTIPORTER 1"/>
    <property type="match status" value="1"/>
</dbReference>
<feature type="transmembrane region" description="Helical" evidence="7">
    <location>
        <begin position="32"/>
        <end position="49"/>
    </location>
</feature>
<feature type="transmembrane region" description="Helical" evidence="7">
    <location>
        <begin position="266"/>
        <end position="284"/>
    </location>
</feature>
<feature type="transmembrane region" description="Helical" evidence="7">
    <location>
        <begin position="290"/>
        <end position="309"/>
    </location>
</feature>
<reference evidence="9" key="1">
    <citation type="submission" date="2022-01" db="EMBL/GenBank/DDBJ databases">
        <title>Genome Sequence Resource for Two Populations of Ditylenchus destructor, the Migratory Endoparasitic Phytonematode.</title>
        <authorList>
            <person name="Zhang H."/>
            <person name="Lin R."/>
            <person name="Xie B."/>
        </authorList>
    </citation>
    <scope>NUCLEOTIDE SEQUENCE</scope>
    <source>
        <strain evidence="9">BazhouSP</strain>
    </source>
</reference>
<evidence type="ECO:0000256" key="5">
    <source>
        <dbReference type="ARBA" id="ARBA00023065"/>
    </source>
</evidence>
<proteinExistence type="predicted"/>
<feature type="transmembrane region" description="Helical" evidence="7">
    <location>
        <begin position="381"/>
        <end position="401"/>
    </location>
</feature>
<dbReference type="EMBL" id="JAKKPZ010000084">
    <property type="protein sequence ID" value="KAI1703338.1"/>
    <property type="molecule type" value="Genomic_DNA"/>
</dbReference>
<evidence type="ECO:0000256" key="4">
    <source>
        <dbReference type="ARBA" id="ARBA00022989"/>
    </source>
</evidence>
<dbReference type="GO" id="GO:1902600">
    <property type="term" value="P:proton transmembrane transport"/>
    <property type="evidence" value="ECO:0007669"/>
    <property type="project" value="InterPro"/>
</dbReference>
<feature type="transmembrane region" description="Helical" evidence="7">
    <location>
        <begin position="198"/>
        <end position="222"/>
    </location>
</feature>
<name>A0AAD4MQ98_9BILA</name>
<protein>
    <submittedName>
        <fullName evidence="9">Sodium/hydrogen exchanger family domain-containing protein</fullName>
    </submittedName>
</protein>
<keyword evidence="2" id="KW-0813">Transport</keyword>
<keyword evidence="3 7" id="KW-0812">Transmembrane</keyword>
<gene>
    <name evidence="9" type="ORF">DdX_14974</name>
</gene>
<keyword evidence="5" id="KW-0406">Ion transport</keyword>
<dbReference type="GO" id="GO:0015297">
    <property type="term" value="F:antiporter activity"/>
    <property type="evidence" value="ECO:0007669"/>
    <property type="project" value="InterPro"/>
</dbReference>
<evidence type="ECO:0000313" key="10">
    <source>
        <dbReference type="Proteomes" id="UP001201812"/>
    </source>
</evidence>
<dbReference type="Proteomes" id="UP001201812">
    <property type="component" value="Unassembled WGS sequence"/>
</dbReference>
<evidence type="ECO:0000256" key="2">
    <source>
        <dbReference type="ARBA" id="ARBA00022448"/>
    </source>
</evidence>
<keyword evidence="4 7" id="KW-1133">Transmembrane helix</keyword>
<dbReference type="InterPro" id="IPR006153">
    <property type="entry name" value="Cation/H_exchanger_TM"/>
</dbReference>
<evidence type="ECO:0000259" key="8">
    <source>
        <dbReference type="Pfam" id="PF00999"/>
    </source>
</evidence>
<keyword evidence="10" id="KW-1185">Reference proteome</keyword>
<evidence type="ECO:0000256" key="1">
    <source>
        <dbReference type="ARBA" id="ARBA00004141"/>
    </source>
</evidence>
<dbReference type="GO" id="GO:0016020">
    <property type="term" value="C:membrane"/>
    <property type="evidence" value="ECO:0007669"/>
    <property type="project" value="UniProtKB-SubCell"/>
</dbReference>
<dbReference type="InterPro" id="IPR050794">
    <property type="entry name" value="CPA2_transporter"/>
</dbReference>
<dbReference type="Pfam" id="PF00999">
    <property type="entry name" value="Na_H_Exchanger"/>
    <property type="match status" value="1"/>
</dbReference>
<feature type="domain" description="Cation/H+ exchanger transmembrane" evidence="8">
    <location>
        <begin position="46"/>
        <end position="430"/>
    </location>
</feature>
<feature type="transmembrane region" description="Helical" evidence="7">
    <location>
        <begin position="413"/>
        <end position="435"/>
    </location>
</feature>
<feature type="transmembrane region" description="Helical" evidence="7">
    <location>
        <begin position="94"/>
        <end position="114"/>
    </location>
</feature>
<dbReference type="PANTHER" id="PTHR32468">
    <property type="entry name" value="CATION/H + ANTIPORTER"/>
    <property type="match status" value="1"/>
</dbReference>
<comment type="subcellular location">
    <subcellularLocation>
        <location evidence="1">Membrane</location>
        <topology evidence="1">Multi-pass membrane protein</topology>
    </subcellularLocation>
</comment>
<organism evidence="9 10">
    <name type="scientific">Ditylenchus destructor</name>
    <dbReference type="NCBI Taxonomy" id="166010"/>
    <lineage>
        <taxon>Eukaryota</taxon>
        <taxon>Metazoa</taxon>
        <taxon>Ecdysozoa</taxon>
        <taxon>Nematoda</taxon>
        <taxon>Chromadorea</taxon>
        <taxon>Rhabditida</taxon>
        <taxon>Tylenchina</taxon>
        <taxon>Tylenchomorpha</taxon>
        <taxon>Sphaerularioidea</taxon>
        <taxon>Anguinidae</taxon>
        <taxon>Anguininae</taxon>
        <taxon>Ditylenchus</taxon>
    </lineage>
</organism>
<evidence type="ECO:0000256" key="7">
    <source>
        <dbReference type="SAM" id="Phobius"/>
    </source>
</evidence>
<feature type="transmembrane region" description="Helical" evidence="7">
    <location>
        <begin position="166"/>
        <end position="186"/>
    </location>
</feature>
<feature type="transmembrane region" description="Helical" evidence="7">
    <location>
        <begin position="346"/>
        <end position="369"/>
    </location>
</feature>
<dbReference type="AlphaFoldDB" id="A0AAD4MQ98"/>